<sequence>TAQSPADRDGLLNNGALPNGSIESSGSVFFDLDDSSNEESTEAEEEIGPLRSAGSQLSSQSSIERSGSAEDL</sequence>
<dbReference type="AlphaFoldDB" id="A0A8S3ZET1"/>
<keyword evidence="3" id="KW-1185">Reference proteome</keyword>
<evidence type="ECO:0000256" key="1">
    <source>
        <dbReference type="SAM" id="MobiDB-lite"/>
    </source>
</evidence>
<protein>
    <submittedName>
        <fullName evidence="2">Uncharacterized protein</fullName>
    </submittedName>
</protein>
<organism evidence="2 3">
    <name type="scientific">Candidula unifasciata</name>
    <dbReference type="NCBI Taxonomy" id="100452"/>
    <lineage>
        <taxon>Eukaryota</taxon>
        <taxon>Metazoa</taxon>
        <taxon>Spiralia</taxon>
        <taxon>Lophotrochozoa</taxon>
        <taxon>Mollusca</taxon>
        <taxon>Gastropoda</taxon>
        <taxon>Heterobranchia</taxon>
        <taxon>Euthyneura</taxon>
        <taxon>Panpulmonata</taxon>
        <taxon>Eupulmonata</taxon>
        <taxon>Stylommatophora</taxon>
        <taxon>Helicina</taxon>
        <taxon>Helicoidea</taxon>
        <taxon>Geomitridae</taxon>
        <taxon>Candidula</taxon>
    </lineage>
</organism>
<comment type="caution">
    <text evidence="2">The sequence shown here is derived from an EMBL/GenBank/DDBJ whole genome shotgun (WGS) entry which is preliminary data.</text>
</comment>
<gene>
    <name evidence="2" type="ORF">CUNI_LOCUS11903</name>
</gene>
<proteinExistence type="predicted"/>
<dbReference type="Proteomes" id="UP000678393">
    <property type="component" value="Unassembled WGS sequence"/>
</dbReference>
<feature type="compositionally biased region" description="Basic and acidic residues" evidence="1">
    <location>
        <begin position="1"/>
        <end position="10"/>
    </location>
</feature>
<feature type="non-terminal residue" evidence="2">
    <location>
        <position position="1"/>
    </location>
</feature>
<evidence type="ECO:0000313" key="3">
    <source>
        <dbReference type="Proteomes" id="UP000678393"/>
    </source>
</evidence>
<name>A0A8S3ZET1_9EUPU</name>
<dbReference type="EMBL" id="CAJHNH020002335">
    <property type="protein sequence ID" value="CAG5126345.1"/>
    <property type="molecule type" value="Genomic_DNA"/>
</dbReference>
<feature type="compositionally biased region" description="Low complexity" evidence="1">
    <location>
        <begin position="50"/>
        <end position="66"/>
    </location>
</feature>
<accession>A0A8S3ZET1</accession>
<feature type="region of interest" description="Disordered" evidence="1">
    <location>
        <begin position="1"/>
        <end position="72"/>
    </location>
</feature>
<feature type="non-terminal residue" evidence="2">
    <location>
        <position position="72"/>
    </location>
</feature>
<feature type="compositionally biased region" description="Acidic residues" evidence="1">
    <location>
        <begin position="31"/>
        <end position="47"/>
    </location>
</feature>
<reference evidence="2" key="1">
    <citation type="submission" date="2021-04" db="EMBL/GenBank/DDBJ databases">
        <authorList>
            <consortium name="Molecular Ecology Group"/>
        </authorList>
    </citation>
    <scope>NUCLEOTIDE SEQUENCE</scope>
</reference>
<evidence type="ECO:0000313" key="2">
    <source>
        <dbReference type="EMBL" id="CAG5126345.1"/>
    </source>
</evidence>